<dbReference type="OrthoDB" id="5118159at2"/>
<comment type="caution">
    <text evidence="3">The sequence shown here is derived from an EMBL/GenBank/DDBJ whole genome shotgun (WGS) entry which is preliminary data.</text>
</comment>
<organism evidence="3 4">
    <name type="scientific">Gulosibacter chungangensis</name>
    <dbReference type="NCBI Taxonomy" id="979746"/>
    <lineage>
        <taxon>Bacteria</taxon>
        <taxon>Bacillati</taxon>
        <taxon>Actinomycetota</taxon>
        <taxon>Actinomycetes</taxon>
        <taxon>Micrococcales</taxon>
        <taxon>Microbacteriaceae</taxon>
        <taxon>Gulosibacter</taxon>
    </lineage>
</organism>
<keyword evidence="2" id="KW-1133">Transmembrane helix</keyword>
<keyword evidence="4" id="KW-1185">Reference proteome</keyword>
<feature type="region of interest" description="Disordered" evidence="1">
    <location>
        <begin position="1"/>
        <end position="20"/>
    </location>
</feature>
<feature type="compositionally biased region" description="Low complexity" evidence="1">
    <location>
        <begin position="326"/>
        <end position="338"/>
    </location>
</feature>
<dbReference type="RefSeq" id="WP_158052187.1">
    <property type="nucleotide sequence ID" value="NZ_WBKB01000004.1"/>
</dbReference>
<feature type="compositionally biased region" description="Acidic residues" evidence="1">
    <location>
        <begin position="252"/>
        <end position="295"/>
    </location>
</feature>
<accession>A0A7J5BC52</accession>
<dbReference type="AlphaFoldDB" id="A0A7J5BC52"/>
<evidence type="ECO:0000256" key="2">
    <source>
        <dbReference type="SAM" id="Phobius"/>
    </source>
</evidence>
<evidence type="ECO:0000256" key="1">
    <source>
        <dbReference type="SAM" id="MobiDB-lite"/>
    </source>
</evidence>
<feature type="region of interest" description="Disordered" evidence="1">
    <location>
        <begin position="242"/>
        <end position="349"/>
    </location>
</feature>
<protein>
    <submittedName>
        <fullName evidence="3">Uncharacterized protein</fullName>
    </submittedName>
</protein>
<name>A0A7J5BC52_9MICO</name>
<dbReference type="Proteomes" id="UP000433493">
    <property type="component" value="Unassembled WGS sequence"/>
</dbReference>
<keyword evidence="2" id="KW-0472">Membrane</keyword>
<feature type="compositionally biased region" description="Low complexity" evidence="1">
    <location>
        <begin position="296"/>
        <end position="317"/>
    </location>
</feature>
<evidence type="ECO:0000313" key="3">
    <source>
        <dbReference type="EMBL" id="KAB1643138.1"/>
    </source>
</evidence>
<keyword evidence="2" id="KW-0812">Transmembrane</keyword>
<reference evidence="3 4" key="1">
    <citation type="submission" date="2019-09" db="EMBL/GenBank/DDBJ databases">
        <title>Phylogeny of genus Pseudoclavibacter and closely related genus.</title>
        <authorList>
            <person name="Li Y."/>
        </authorList>
    </citation>
    <scope>NUCLEOTIDE SEQUENCE [LARGE SCALE GENOMIC DNA]</scope>
    <source>
        <strain evidence="3 4">KCTC 13959</strain>
    </source>
</reference>
<gene>
    <name evidence="3" type="ORF">F8O05_07810</name>
</gene>
<feature type="compositionally biased region" description="Gly residues" evidence="1">
    <location>
        <begin position="339"/>
        <end position="349"/>
    </location>
</feature>
<sequence>MAKNSSFNDPFDETNDSSLNVDPGVFDSAGPADVRTGATNARASQGGLLASWQATSRERKVNLIAAVAAALVVLLILPAVISLIGAGRRDALAAEQAQASEINIVVVSDEMKAAEDSVSVVLGAFAMSSAFTPEAEREQMRSRLDDMSDAVSTNDAGKAEQQANKIREYFVDTYAPALAGNVESLQGEWYGGSWDSFAEVDAATEKVTSNLSDDKIDALGAAVIELANALGVLREEHYASLSTYVPPPEPETTTEPEPTTEPEETEEEPEETVEEPEEPEGPEEDAASDAAEDAAADASGIGGSDAASDGSSDSNGGSASGGANGGSSNSDSDGNASGETGGPGGFGGR</sequence>
<feature type="transmembrane region" description="Helical" evidence="2">
    <location>
        <begin position="63"/>
        <end position="86"/>
    </location>
</feature>
<proteinExistence type="predicted"/>
<evidence type="ECO:0000313" key="4">
    <source>
        <dbReference type="Proteomes" id="UP000433493"/>
    </source>
</evidence>
<dbReference type="EMBL" id="WBKB01000004">
    <property type="protein sequence ID" value="KAB1643138.1"/>
    <property type="molecule type" value="Genomic_DNA"/>
</dbReference>